<comment type="caution">
    <text evidence="2">The sequence shown here is derived from an EMBL/GenBank/DDBJ whole genome shotgun (WGS) entry which is preliminary data.</text>
</comment>
<reference evidence="2" key="1">
    <citation type="submission" date="2021-12" db="EMBL/GenBank/DDBJ databases">
        <authorList>
            <person name="Rodrigo-Torres L."/>
            <person name="Arahal R. D."/>
            <person name="Lucena T."/>
        </authorList>
    </citation>
    <scope>NUCLEOTIDE SEQUENCE</scope>
    <source>
        <strain evidence="2">CECT 8267</strain>
    </source>
</reference>
<dbReference type="RefSeq" id="WP_237442863.1">
    <property type="nucleotide sequence ID" value="NZ_CAKLPX010000001.1"/>
</dbReference>
<dbReference type="Pfam" id="PF11325">
    <property type="entry name" value="DUF3127"/>
    <property type="match status" value="1"/>
</dbReference>
<evidence type="ECO:0000256" key="1">
    <source>
        <dbReference type="SAM" id="MobiDB-lite"/>
    </source>
</evidence>
<dbReference type="Proteomes" id="UP000838100">
    <property type="component" value="Unassembled WGS sequence"/>
</dbReference>
<sequence length="149" mass="16268">MSKSFEVQGEVHSIGQTTEYGNNGFTKREFVIKLTGEGENAAYPNYVALELIKDKCALMDQYKIGDELVAHFNLSGRLWAGNGNGERCFTSLQAWRIESANNNAAADAGYGGQAMPDYDSFDQTPPSAPQPQVQQTNASTAAYDDDIPF</sequence>
<feature type="region of interest" description="Disordered" evidence="1">
    <location>
        <begin position="106"/>
        <end position="149"/>
    </location>
</feature>
<evidence type="ECO:0008006" key="4">
    <source>
        <dbReference type="Google" id="ProtNLM"/>
    </source>
</evidence>
<keyword evidence="3" id="KW-1185">Reference proteome</keyword>
<gene>
    <name evidence="2" type="ORF">SIN8267_00259</name>
</gene>
<feature type="compositionally biased region" description="Polar residues" evidence="1">
    <location>
        <begin position="121"/>
        <end position="140"/>
    </location>
</feature>
<protein>
    <recommendedName>
        <fullName evidence="4">DUF3127 domain-containing protein</fullName>
    </recommendedName>
</protein>
<evidence type="ECO:0000313" key="3">
    <source>
        <dbReference type="Proteomes" id="UP000838100"/>
    </source>
</evidence>
<dbReference type="EMBL" id="CAKLPX010000001">
    <property type="protein sequence ID" value="CAH0990174.1"/>
    <property type="molecule type" value="Genomic_DNA"/>
</dbReference>
<proteinExistence type="predicted"/>
<accession>A0ABN8EGK3</accession>
<dbReference type="InterPro" id="IPR021474">
    <property type="entry name" value="DUF3127"/>
</dbReference>
<name>A0ABN8EGK3_9GAMM</name>
<evidence type="ECO:0000313" key="2">
    <source>
        <dbReference type="EMBL" id="CAH0990174.1"/>
    </source>
</evidence>
<organism evidence="2 3">
    <name type="scientific">Sinobacterium norvegicum</name>
    <dbReference type="NCBI Taxonomy" id="1641715"/>
    <lineage>
        <taxon>Bacteria</taxon>
        <taxon>Pseudomonadati</taxon>
        <taxon>Pseudomonadota</taxon>
        <taxon>Gammaproteobacteria</taxon>
        <taxon>Cellvibrionales</taxon>
        <taxon>Spongiibacteraceae</taxon>
        <taxon>Sinobacterium</taxon>
    </lineage>
</organism>